<feature type="region of interest" description="Disordered" evidence="6">
    <location>
        <begin position="276"/>
        <end position="314"/>
    </location>
</feature>
<dbReference type="InterPro" id="IPR037895">
    <property type="entry name" value="NUDCD1"/>
</dbReference>
<dbReference type="InterPro" id="IPR007052">
    <property type="entry name" value="CS_dom"/>
</dbReference>
<evidence type="ECO:0000256" key="3">
    <source>
        <dbReference type="ARBA" id="ARBA00018915"/>
    </source>
</evidence>
<dbReference type="EMBL" id="KZ819331">
    <property type="protein sequence ID" value="PWN19437.1"/>
    <property type="molecule type" value="Genomic_DNA"/>
</dbReference>
<feature type="domain" description="CS" evidence="7">
    <location>
        <begin position="311"/>
        <end position="449"/>
    </location>
</feature>
<dbReference type="GO" id="GO:0005737">
    <property type="term" value="C:cytoplasm"/>
    <property type="evidence" value="ECO:0007669"/>
    <property type="project" value="UniProtKB-SubCell"/>
</dbReference>
<dbReference type="PANTHER" id="PTHR21664:SF1">
    <property type="entry name" value="NUDC DOMAIN-CONTAINING PROTEIN 1"/>
    <property type="match status" value="1"/>
</dbReference>
<evidence type="ECO:0000256" key="5">
    <source>
        <dbReference type="ARBA" id="ARBA00023242"/>
    </source>
</evidence>
<dbReference type="PANTHER" id="PTHR21664">
    <property type="entry name" value="CHRONIC MYELOGENOUS LEUKEMIA TUMOR ANTIGEN 66"/>
    <property type="match status" value="1"/>
</dbReference>
<dbReference type="PROSITE" id="PS51203">
    <property type="entry name" value="CS"/>
    <property type="match status" value="1"/>
</dbReference>
<gene>
    <name evidence="8" type="ORF">BCV69DRAFT_38965</name>
</gene>
<proteinExistence type="predicted"/>
<evidence type="ECO:0000313" key="9">
    <source>
        <dbReference type="Proteomes" id="UP000245942"/>
    </source>
</evidence>
<keyword evidence="4" id="KW-0963">Cytoplasm</keyword>
<comment type="subcellular location">
    <subcellularLocation>
        <location evidence="2">Cytoplasm</location>
    </subcellularLocation>
    <subcellularLocation>
        <location evidence="1">Nucleus</location>
    </subcellularLocation>
</comment>
<dbReference type="Gene3D" id="2.60.40.790">
    <property type="match status" value="1"/>
</dbReference>
<dbReference type="OrthoDB" id="428655at2759"/>
<feature type="region of interest" description="Disordered" evidence="6">
    <location>
        <begin position="447"/>
        <end position="486"/>
    </location>
</feature>
<evidence type="ECO:0000256" key="2">
    <source>
        <dbReference type="ARBA" id="ARBA00004496"/>
    </source>
</evidence>
<dbReference type="InterPro" id="IPR008978">
    <property type="entry name" value="HSP20-like_chaperone"/>
</dbReference>
<evidence type="ECO:0000256" key="1">
    <source>
        <dbReference type="ARBA" id="ARBA00004123"/>
    </source>
</evidence>
<protein>
    <recommendedName>
        <fullName evidence="3">NudC domain-containing protein 1</fullName>
    </recommendedName>
</protein>
<dbReference type="AlphaFoldDB" id="A0A316U2G1"/>
<evidence type="ECO:0000259" key="7">
    <source>
        <dbReference type="PROSITE" id="PS51203"/>
    </source>
</evidence>
<organism evidence="8 9">
    <name type="scientific">Pseudomicrostroma glucosiphilum</name>
    <dbReference type="NCBI Taxonomy" id="1684307"/>
    <lineage>
        <taxon>Eukaryota</taxon>
        <taxon>Fungi</taxon>
        <taxon>Dikarya</taxon>
        <taxon>Basidiomycota</taxon>
        <taxon>Ustilaginomycotina</taxon>
        <taxon>Exobasidiomycetes</taxon>
        <taxon>Microstromatales</taxon>
        <taxon>Microstromatales incertae sedis</taxon>
        <taxon>Pseudomicrostroma</taxon>
    </lineage>
</organism>
<evidence type="ECO:0000256" key="4">
    <source>
        <dbReference type="ARBA" id="ARBA00022490"/>
    </source>
</evidence>
<reference evidence="8 9" key="1">
    <citation type="journal article" date="2018" name="Mol. Biol. Evol.">
        <title>Broad Genomic Sampling Reveals a Smut Pathogenic Ancestry of the Fungal Clade Ustilaginomycotina.</title>
        <authorList>
            <person name="Kijpornyongpan T."/>
            <person name="Mondo S.J."/>
            <person name="Barry K."/>
            <person name="Sandor L."/>
            <person name="Lee J."/>
            <person name="Lipzen A."/>
            <person name="Pangilinan J."/>
            <person name="LaButti K."/>
            <person name="Hainaut M."/>
            <person name="Henrissat B."/>
            <person name="Grigoriev I.V."/>
            <person name="Spatafora J.W."/>
            <person name="Aime M.C."/>
        </authorList>
    </citation>
    <scope>NUCLEOTIDE SEQUENCE [LARGE SCALE GENOMIC DNA]</scope>
    <source>
        <strain evidence="8 9">MCA 4718</strain>
    </source>
</reference>
<dbReference type="RefSeq" id="XP_025346597.1">
    <property type="nucleotide sequence ID" value="XM_025495246.1"/>
</dbReference>
<name>A0A316U2G1_9BASI</name>
<evidence type="ECO:0000256" key="6">
    <source>
        <dbReference type="SAM" id="MobiDB-lite"/>
    </source>
</evidence>
<sequence>MPALPRAPDTFQADHGLLNTAFEAYRLVSSHDAHPAYSVKATSHRLPLSITLAQLNPPANSPSLGFKDLKDRFTHEKLVPGSIRGHLAYVDDGSFVVLIVFAPESQRPTFHPLFNLSPPDSYTLRGLPSIHALPDGRWLAADGMNRMTLIESQRQGTRWTPETLDAYTIQQTQQQTSRVLAARQQGDIVHVLLQSARKEAPPPAPVVEMGPPQPPGKTVFNVSLLALPPPRKNQRQETPALAEVKWTVTGEEAAYYAMLHSDSQATLVSEASFGEAAAKGPRPADANSGTSRATLATPSAPSAAPQAPNGTTSPPFLWLQTPDSLTVVFQLPHRLTKNDFRVHFSPHGLSLSLAHSALDALKPQTPRIVELNGAGDEGAGLEQTNSSEAQLAKSLLAGRYRSRSLWAPIDPSSSVWTWEHVGRTEREKKGLLTLYLEKKDEGTRWTRVFERPAATKRQAAGASNDKRSRPMIGGSKSSTRRDDAERLRDAEDDFDAQAQVEHADFDGAVDEDDPPETMDPSELLAMVESLEKYTAPEGSDFDGDPHPRIDGPDVGFGNRESLLHNQLEPEDATVGKKLRLTTISQDCGGRESPAVDTHPETSNLWSLAAPLPETDSSAPLVVRKDLDGLVFLPADEQDAQGRRPWKHLDTLPALSFVLASKRDLSRVYVRYSPLRGPAASARPRRYDSLVLAFESPVLTPSSSSSSPGSAGATHAGNLFVYYGQELSRTEGSDELEGSKEKFASSRVIRLDAELGEDEQARSEGSGALMGVAAVKLPFAEAEREHGHEQGRELDEVLVCLCERRLIMLRGVL</sequence>
<dbReference type="GeneID" id="37016980"/>
<dbReference type="STRING" id="1684307.A0A316U2G1"/>
<dbReference type="SUPFAM" id="SSF49764">
    <property type="entry name" value="HSP20-like chaperones"/>
    <property type="match status" value="1"/>
</dbReference>
<keyword evidence="9" id="KW-1185">Reference proteome</keyword>
<dbReference type="Pfam" id="PF04969">
    <property type="entry name" value="CS"/>
    <property type="match status" value="1"/>
</dbReference>
<dbReference type="Proteomes" id="UP000245942">
    <property type="component" value="Unassembled WGS sequence"/>
</dbReference>
<feature type="compositionally biased region" description="Low complexity" evidence="6">
    <location>
        <begin position="290"/>
        <end position="308"/>
    </location>
</feature>
<dbReference type="GO" id="GO:0005634">
    <property type="term" value="C:nucleus"/>
    <property type="evidence" value="ECO:0007669"/>
    <property type="project" value="UniProtKB-SubCell"/>
</dbReference>
<keyword evidence="5" id="KW-0539">Nucleus</keyword>
<evidence type="ECO:0000313" key="8">
    <source>
        <dbReference type="EMBL" id="PWN19437.1"/>
    </source>
</evidence>
<accession>A0A316U2G1</accession>